<proteinExistence type="predicted"/>
<organism evidence="1 2">
    <name type="scientific">Heterorhabditis bacteriophora</name>
    <name type="common">Entomopathogenic nematode worm</name>
    <dbReference type="NCBI Taxonomy" id="37862"/>
    <lineage>
        <taxon>Eukaryota</taxon>
        <taxon>Metazoa</taxon>
        <taxon>Ecdysozoa</taxon>
        <taxon>Nematoda</taxon>
        <taxon>Chromadorea</taxon>
        <taxon>Rhabditida</taxon>
        <taxon>Rhabditina</taxon>
        <taxon>Rhabditomorpha</taxon>
        <taxon>Strongyloidea</taxon>
        <taxon>Heterorhabditidae</taxon>
        <taxon>Heterorhabditis</taxon>
    </lineage>
</organism>
<dbReference type="WBParaSite" id="Hba_04152">
    <property type="protein sequence ID" value="Hba_04152"/>
    <property type="gene ID" value="Hba_04152"/>
</dbReference>
<evidence type="ECO:0000313" key="2">
    <source>
        <dbReference type="WBParaSite" id="Hba_04152"/>
    </source>
</evidence>
<reference evidence="2" key="1">
    <citation type="submission" date="2016-11" db="UniProtKB">
        <authorList>
            <consortium name="WormBaseParasite"/>
        </authorList>
    </citation>
    <scope>IDENTIFICATION</scope>
</reference>
<evidence type="ECO:0000313" key="1">
    <source>
        <dbReference type="Proteomes" id="UP000095283"/>
    </source>
</evidence>
<protein>
    <submittedName>
        <fullName evidence="2">Inner membrane protein</fullName>
    </submittedName>
</protein>
<dbReference type="AlphaFoldDB" id="A0A1I7WGN4"/>
<keyword evidence="1" id="KW-1185">Reference proteome</keyword>
<accession>A0A1I7WGN4</accession>
<sequence length="40" mass="4730">MNYMSLSVNHYLGRFQIDDADFVLGTFIITFRLMRSLTDK</sequence>
<dbReference type="Proteomes" id="UP000095283">
    <property type="component" value="Unplaced"/>
</dbReference>
<name>A0A1I7WGN4_HETBA</name>